<dbReference type="Proteomes" id="UP000578036">
    <property type="component" value="Unassembled WGS sequence"/>
</dbReference>
<dbReference type="Pfam" id="PF19723">
    <property type="entry name" value="DUF6216"/>
    <property type="match status" value="1"/>
</dbReference>
<keyword evidence="1" id="KW-0812">Transmembrane</keyword>
<keyword evidence="1" id="KW-1133">Transmembrane helix</keyword>
<sequence length="274" mass="30844">MDSFSSFVQSPLFSRLSVASLSVGLVAFFWWRAGSIHSILERLWLLIAGKTEVHNTDLKAIFQENRDLERFRFLYRLKVETMKDVKKLVSWMGENGIGMFRLQKMSAWIDVRTPEILVQPPRHFVPIRLAIACASFLAMVCVGQLAASQFAYFQMRESKIWFKTDATTISAPLGGWTFTAAECSNSSRLSQMTGFLESETEVICKGLQGKSIDSLVKQTVKFQSWAGLVFMLITLITAILNILTAVAAQEAARLWKRLHEPVHALENSVPCAES</sequence>
<dbReference type="InterPro" id="IPR046188">
    <property type="entry name" value="DUF6216"/>
</dbReference>
<organism evidence="2 3">
    <name type="scientific">Cupriavidus alkaliphilus</name>
    <dbReference type="NCBI Taxonomy" id="942866"/>
    <lineage>
        <taxon>Bacteria</taxon>
        <taxon>Pseudomonadati</taxon>
        <taxon>Pseudomonadota</taxon>
        <taxon>Betaproteobacteria</taxon>
        <taxon>Burkholderiales</taxon>
        <taxon>Burkholderiaceae</taxon>
        <taxon>Cupriavidus</taxon>
    </lineage>
</organism>
<feature type="transmembrane region" description="Helical" evidence="1">
    <location>
        <begin position="12"/>
        <end position="31"/>
    </location>
</feature>
<feature type="transmembrane region" description="Helical" evidence="1">
    <location>
        <begin position="129"/>
        <end position="152"/>
    </location>
</feature>
<gene>
    <name evidence="2" type="ORF">FHX61_004920</name>
</gene>
<dbReference type="AlphaFoldDB" id="A0A7W4YU80"/>
<proteinExistence type="predicted"/>
<keyword evidence="1" id="KW-0472">Membrane</keyword>
<dbReference type="EMBL" id="JACHWF010000007">
    <property type="protein sequence ID" value="MBB3010242.1"/>
    <property type="molecule type" value="Genomic_DNA"/>
</dbReference>
<comment type="caution">
    <text evidence="2">The sequence shown here is derived from an EMBL/GenBank/DDBJ whole genome shotgun (WGS) entry which is preliminary data.</text>
</comment>
<keyword evidence="3" id="KW-1185">Reference proteome</keyword>
<protein>
    <submittedName>
        <fullName evidence="2">Uncharacterized protein</fullName>
    </submittedName>
</protein>
<accession>A0A7W4YU80</accession>
<reference evidence="2 3" key="1">
    <citation type="submission" date="2020-08" db="EMBL/GenBank/DDBJ databases">
        <title>Genomic Encyclopedia of Type Strains, Phase IV (KMG-V): Genome sequencing to study the core and pangenomes of soil and plant-associated prokaryotes.</title>
        <authorList>
            <person name="Whitman W."/>
        </authorList>
    </citation>
    <scope>NUCLEOTIDE SEQUENCE [LARGE SCALE GENOMIC DNA]</scope>
    <source>
        <strain evidence="2 3">SLV-2362</strain>
    </source>
</reference>
<evidence type="ECO:0000313" key="3">
    <source>
        <dbReference type="Proteomes" id="UP000578036"/>
    </source>
</evidence>
<dbReference type="RefSeq" id="WP_183300491.1">
    <property type="nucleotide sequence ID" value="NZ_JACHWF010000007.1"/>
</dbReference>
<evidence type="ECO:0000256" key="1">
    <source>
        <dbReference type="SAM" id="Phobius"/>
    </source>
</evidence>
<evidence type="ECO:0000313" key="2">
    <source>
        <dbReference type="EMBL" id="MBB3010242.1"/>
    </source>
</evidence>
<name>A0A7W4YU80_9BURK</name>
<feature type="transmembrane region" description="Helical" evidence="1">
    <location>
        <begin position="225"/>
        <end position="248"/>
    </location>
</feature>